<accession>A0A841K1K6</accession>
<dbReference type="EMBL" id="JACHEK010000016">
    <property type="protein sequence ID" value="MBB6147446.1"/>
    <property type="molecule type" value="Genomic_DNA"/>
</dbReference>
<sequence>MVPLLGIGLQNVSGVPHRVQQWLENHCRSVVAQNLALASELNDLFELFEESRLTAVPFKGPVWTLALYGNLAARQIADLDIFIEKSQAAELFKLLMDRGYVLSEKSKAVPSEEIRLNYKDVELIHSQTSVRLELHWSACEPWFDQYLSSVNLWEPASTITLLKRQMPLPSPEQIFFLLALHGFRHEWDSLKWVCDIAAAIHTFSELNWNALLSHAEKLSRKRMVLVPLALVQQLFDMPLPDCVVEAIAQDQTVSVLAGQLAEKYCEASNTISASSNDPVGSISWRTDVVRIRSRESFTDRMGMLAGRFRPTMNDRQYILPRTLPDSLYWLVRPFRLLATYGPASLVQLTAQLIRGR</sequence>
<evidence type="ECO:0000313" key="2">
    <source>
        <dbReference type="Proteomes" id="UP000538666"/>
    </source>
</evidence>
<dbReference type="Pfam" id="PF14907">
    <property type="entry name" value="NTP_transf_5"/>
    <property type="match status" value="1"/>
</dbReference>
<gene>
    <name evidence="1" type="ORF">HNQ77_005444</name>
</gene>
<keyword evidence="2" id="KW-1185">Reference proteome</keyword>
<evidence type="ECO:0000313" key="1">
    <source>
        <dbReference type="EMBL" id="MBB6147446.1"/>
    </source>
</evidence>
<name>A0A841K1K6_9BACT</name>
<dbReference type="InterPro" id="IPR039498">
    <property type="entry name" value="NTP_transf_5"/>
</dbReference>
<proteinExistence type="predicted"/>
<comment type="caution">
    <text evidence="1">The sequence shown here is derived from an EMBL/GenBank/DDBJ whole genome shotgun (WGS) entry which is preliminary data.</text>
</comment>
<organism evidence="1 2">
    <name type="scientific">Silvibacterium bohemicum</name>
    <dbReference type="NCBI Taxonomy" id="1577686"/>
    <lineage>
        <taxon>Bacteria</taxon>
        <taxon>Pseudomonadati</taxon>
        <taxon>Acidobacteriota</taxon>
        <taxon>Terriglobia</taxon>
        <taxon>Terriglobales</taxon>
        <taxon>Acidobacteriaceae</taxon>
        <taxon>Silvibacterium</taxon>
    </lineage>
</organism>
<reference evidence="1 2" key="1">
    <citation type="submission" date="2020-08" db="EMBL/GenBank/DDBJ databases">
        <title>Genomic Encyclopedia of Type Strains, Phase IV (KMG-IV): sequencing the most valuable type-strain genomes for metagenomic binning, comparative biology and taxonomic classification.</title>
        <authorList>
            <person name="Goeker M."/>
        </authorList>
    </citation>
    <scope>NUCLEOTIDE SEQUENCE [LARGE SCALE GENOMIC DNA]</scope>
    <source>
        <strain evidence="1 2">DSM 103733</strain>
    </source>
</reference>
<dbReference type="Proteomes" id="UP000538666">
    <property type="component" value="Unassembled WGS sequence"/>
</dbReference>
<protein>
    <recommendedName>
        <fullName evidence="3">Nucleotidyltransferase family protein</fullName>
    </recommendedName>
</protein>
<dbReference type="AlphaFoldDB" id="A0A841K1K6"/>
<evidence type="ECO:0008006" key="3">
    <source>
        <dbReference type="Google" id="ProtNLM"/>
    </source>
</evidence>